<protein>
    <recommendedName>
        <fullName evidence="6">Replication factor A protein 3</fullName>
    </recommendedName>
</protein>
<dbReference type="GO" id="GO:0006289">
    <property type="term" value="P:nucleotide-excision repair"/>
    <property type="evidence" value="ECO:0007669"/>
    <property type="project" value="TreeGrafter"/>
</dbReference>
<keyword evidence="5" id="KW-1185">Reference proteome</keyword>
<evidence type="ECO:0000313" key="4">
    <source>
        <dbReference type="EMBL" id="KAF5331860.1"/>
    </source>
</evidence>
<dbReference type="CDD" id="cd04479">
    <property type="entry name" value="RPA3"/>
    <property type="match status" value="1"/>
</dbReference>
<comment type="subcellular location">
    <subcellularLocation>
        <location evidence="1">Nucleus</location>
    </subcellularLocation>
</comment>
<organism evidence="4 5">
    <name type="scientific">Ephemerocybe angulata</name>
    <dbReference type="NCBI Taxonomy" id="980116"/>
    <lineage>
        <taxon>Eukaryota</taxon>
        <taxon>Fungi</taxon>
        <taxon>Dikarya</taxon>
        <taxon>Basidiomycota</taxon>
        <taxon>Agaricomycotina</taxon>
        <taxon>Agaricomycetes</taxon>
        <taxon>Agaricomycetidae</taxon>
        <taxon>Agaricales</taxon>
        <taxon>Agaricineae</taxon>
        <taxon>Psathyrellaceae</taxon>
        <taxon>Ephemerocybe</taxon>
    </lineage>
</organism>
<dbReference type="SUPFAM" id="SSF50249">
    <property type="entry name" value="Nucleic acid-binding proteins"/>
    <property type="match status" value="1"/>
</dbReference>
<proteinExistence type="inferred from homology"/>
<dbReference type="Pfam" id="PF08661">
    <property type="entry name" value="Rep_fac-A_3"/>
    <property type="match status" value="1"/>
</dbReference>
<dbReference type="GO" id="GO:0006298">
    <property type="term" value="P:mismatch repair"/>
    <property type="evidence" value="ECO:0007669"/>
    <property type="project" value="TreeGrafter"/>
</dbReference>
<evidence type="ECO:0000313" key="5">
    <source>
        <dbReference type="Proteomes" id="UP000541558"/>
    </source>
</evidence>
<dbReference type="GO" id="GO:0003697">
    <property type="term" value="F:single-stranded DNA binding"/>
    <property type="evidence" value="ECO:0007669"/>
    <property type="project" value="TreeGrafter"/>
</dbReference>
<dbReference type="Gene3D" id="2.40.50.140">
    <property type="entry name" value="Nucleic acid-binding proteins"/>
    <property type="match status" value="1"/>
</dbReference>
<dbReference type="Proteomes" id="UP000541558">
    <property type="component" value="Unassembled WGS sequence"/>
</dbReference>
<comment type="caution">
    <text evidence="4">The sequence shown here is derived from an EMBL/GenBank/DDBJ whole genome shotgun (WGS) entry which is preliminary data.</text>
</comment>
<evidence type="ECO:0000256" key="2">
    <source>
        <dbReference type="ARBA" id="ARBA00009761"/>
    </source>
</evidence>
<dbReference type="OrthoDB" id="188186at2759"/>
<dbReference type="InterPro" id="IPR012340">
    <property type="entry name" value="NA-bd_OB-fold"/>
</dbReference>
<dbReference type="GO" id="GO:0006260">
    <property type="term" value="P:DNA replication"/>
    <property type="evidence" value="ECO:0007669"/>
    <property type="project" value="InterPro"/>
</dbReference>
<evidence type="ECO:0008006" key="6">
    <source>
        <dbReference type="Google" id="ProtNLM"/>
    </source>
</evidence>
<keyword evidence="3" id="KW-0539">Nucleus</keyword>
<dbReference type="PANTHER" id="PTHR15114">
    <property type="entry name" value="REPLICATION PROTEIN A3"/>
    <property type="match status" value="1"/>
</dbReference>
<dbReference type="GO" id="GO:0035861">
    <property type="term" value="C:site of double-strand break"/>
    <property type="evidence" value="ECO:0007669"/>
    <property type="project" value="TreeGrafter"/>
</dbReference>
<dbReference type="GO" id="GO:0006284">
    <property type="term" value="P:base-excision repair"/>
    <property type="evidence" value="ECO:0007669"/>
    <property type="project" value="TreeGrafter"/>
</dbReference>
<sequence>MSALEREISPRVNAEMLPKWIGKTVRLTCKLLNFDSESERSFRVEASDGGQVVIQAINTGEPFRPDDIYLEVIGKVIDATTISMLGCIGMGNELDMKLVNDTVILIHDPRFFGKMFSY</sequence>
<comment type="similarity">
    <text evidence="2">Belongs to the replication factor A protein 3 family.</text>
</comment>
<dbReference type="PANTHER" id="PTHR15114:SF1">
    <property type="entry name" value="REPLICATION PROTEIN A 14 KDA SUBUNIT"/>
    <property type="match status" value="1"/>
</dbReference>
<gene>
    <name evidence="4" type="ORF">D9611_008870</name>
</gene>
<dbReference type="GO" id="GO:0003684">
    <property type="term" value="F:damaged DNA binding"/>
    <property type="evidence" value="ECO:0007669"/>
    <property type="project" value="TreeGrafter"/>
</dbReference>
<accession>A0A8H5BYK1</accession>
<evidence type="ECO:0000256" key="1">
    <source>
        <dbReference type="ARBA" id="ARBA00004123"/>
    </source>
</evidence>
<dbReference type="AlphaFoldDB" id="A0A8H5BYK1"/>
<dbReference type="InterPro" id="IPR013970">
    <property type="entry name" value="Rfa2"/>
</dbReference>
<reference evidence="4 5" key="1">
    <citation type="journal article" date="2020" name="ISME J.">
        <title>Uncovering the hidden diversity of litter-decomposition mechanisms in mushroom-forming fungi.</title>
        <authorList>
            <person name="Floudas D."/>
            <person name="Bentzer J."/>
            <person name="Ahren D."/>
            <person name="Johansson T."/>
            <person name="Persson P."/>
            <person name="Tunlid A."/>
        </authorList>
    </citation>
    <scope>NUCLEOTIDE SEQUENCE [LARGE SCALE GENOMIC DNA]</scope>
    <source>
        <strain evidence="4 5">CBS 175.51</strain>
    </source>
</reference>
<dbReference type="GO" id="GO:0005662">
    <property type="term" value="C:DNA replication factor A complex"/>
    <property type="evidence" value="ECO:0007669"/>
    <property type="project" value="TreeGrafter"/>
</dbReference>
<name>A0A8H5BYK1_9AGAR</name>
<dbReference type="GO" id="GO:0000724">
    <property type="term" value="P:double-strand break repair via homologous recombination"/>
    <property type="evidence" value="ECO:0007669"/>
    <property type="project" value="TreeGrafter"/>
</dbReference>
<dbReference type="EMBL" id="JAACJK010000112">
    <property type="protein sequence ID" value="KAF5331860.1"/>
    <property type="molecule type" value="Genomic_DNA"/>
</dbReference>
<evidence type="ECO:0000256" key="3">
    <source>
        <dbReference type="ARBA" id="ARBA00023242"/>
    </source>
</evidence>